<evidence type="ECO:0000313" key="1">
    <source>
        <dbReference type="EMBL" id="RCI12565.1"/>
    </source>
</evidence>
<protein>
    <submittedName>
        <fullName evidence="1">Uncharacterized protein</fullName>
    </submittedName>
</protein>
<gene>
    <name evidence="1" type="ORF">L249_0330</name>
</gene>
<evidence type="ECO:0000313" key="2">
    <source>
        <dbReference type="Proteomes" id="UP000253664"/>
    </source>
</evidence>
<organism evidence="1 2">
    <name type="scientific">Ophiocordyceps polyrhachis-furcata BCC 54312</name>
    <dbReference type="NCBI Taxonomy" id="1330021"/>
    <lineage>
        <taxon>Eukaryota</taxon>
        <taxon>Fungi</taxon>
        <taxon>Dikarya</taxon>
        <taxon>Ascomycota</taxon>
        <taxon>Pezizomycotina</taxon>
        <taxon>Sordariomycetes</taxon>
        <taxon>Hypocreomycetidae</taxon>
        <taxon>Hypocreales</taxon>
        <taxon>Ophiocordycipitaceae</taxon>
        <taxon>Ophiocordyceps</taxon>
    </lineage>
</organism>
<dbReference type="EMBL" id="LKCN02000007">
    <property type="protein sequence ID" value="RCI12565.1"/>
    <property type="molecule type" value="Genomic_DNA"/>
</dbReference>
<proteinExistence type="predicted"/>
<reference evidence="1 2" key="1">
    <citation type="journal article" date="2015" name="BMC Genomics">
        <title>Insights from the genome of Ophiocordyceps polyrhachis-furcata to pathogenicity and host specificity in insect fungi.</title>
        <authorList>
            <person name="Wichadakul D."/>
            <person name="Kobmoo N."/>
            <person name="Ingsriswang S."/>
            <person name="Tangphatsornruang S."/>
            <person name="Chantasingh D."/>
            <person name="Luangsa-ard J.J."/>
            <person name="Eurwilaichitr L."/>
        </authorList>
    </citation>
    <scope>NUCLEOTIDE SEQUENCE [LARGE SCALE GENOMIC DNA]</scope>
    <source>
        <strain evidence="1 2">BCC 54312</strain>
    </source>
</reference>
<name>A0A367LDR2_9HYPO</name>
<dbReference type="Proteomes" id="UP000253664">
    <property type="component" value="Unassembled WGS sequence"/>
</dbReference>
<accession>A0A367LDR2</accession>
<keyword evidence="2" id="KW-1185">Reference proteome</keyword>
<comment type="caution">
    <text evidence="1">The sequence shown here is derived from an EMBL/GenBank/DDBJ whole genome shotgun (WGS) entry which is preliminary data.</text>
</comment>
<dbReference type="AlphaFoldDB" id="A0A367LDR2"/>
<sequence>MPSTPWPLLLHLPVGDKPRPKLETDLASYFRIAVSSFDDLACTARGPLFCDPYLKRKLDTELKP</sequence>